<gene>
    <name evidence="1" type="ORF">L6452_14028</name>
</gene>
<protein>
    <submittedName>
        <fullName evidence="1">Uncharacterized protein</fullName>
    </submittedName>
</protein>
<organism evidence="1 2">
    <name type="scientific">Arctium lappa</name>
    <name type="common">Greater burdock</name>
    <name type="synonym">Lappa major</name>
    <dbReference type="NCBI Taxonomy" id="4217"/>
    <lineage>
        <taxon>Eukaryota</taxon>
        <taxon>Viridiplantae</taxon>
        <taxon>Streptophyta</taxon>
        <taxon>Embryophyta</taxon>
        <taxon>Tracheophyta</taxon>
        <taxon>Spermatophyta</taxon>
        <taxon>Magnoliopsida</taxon>
        <taxon>eudicotyledons</taxon>
        <taxon>Gunneridae</taxon>
        <taxon>Pentapetalae</taxon>
        <taxon>asterids</taxon>
        <taxon>campanulids</taxon>
        <taxon>Asterales</taxon>
        <taxon>Asteraceae</taxon>
        <taxon>Carduoideae</taxon>
        <taxon>Cardueae</taxon>
        <taxon>Arctiinae</taxon>
        <taxon>Arctium</taxon>
    </lineage>
</organism>
<proteinExistence type="predicted"/>
<evidence type="ECO:0000313" key="2">
    <source>
        <dbReference type="Proteomes" id="UP001055879"/>
    </source>
</evidence>
<evidence type="ECO:0000313" key="1">
    <source>
        <dbReference type="EMBL" id="KAI3734557.1"/>
    </source>
</evidence>
<reference evidence="2" key="1">
    <citation type="journal article" date="2022" name="Mol. Ecol. Resour.">
        <title>The genomes of chicory, endive, great burdock and yacon provide insights into Asteraceae palaeo-polyploidization history and plant inulin production.</title>
        <authorList>
            <person name="Fan W."/>
            <person name="Wang S."/>
            <person name="Wang H."/>
            <person name="Wang A."/>
            <person name="Jiang F."/>
            <person name="Liu H."/>
            <person name="Zhao H."/>
            <person name="Xu D."/>
            <person name="Zhang Y."/>
        </authorList>
    </citation>
    <scope>NUCLEOTIDE SEQUENCE [LARGE SCALE GENOMIC DNA]</scope>
    <source>
        <strain evidence="2">cv. Niubang</strain>
    </source>
</reference>
<reference evidence="1 2" key="2">
    <citation type="journal article" date="2022" name="Mol. Ecol. Resour.">
        <title>The genomes of chicory, endive, great burdock and yacon provide insights into Asteraceae paleo-polyploidization history and plant inulin production.</title>
        <authorList>
            <person name="Fan W."/>
            <person name="Wang S."/>
            <person name="Wang H."/>
            <person name="Wang A."/>
            <person name="Jiang F."/>
            <person name="Liu H."/>
            <person name="Zhao H."/>
            <person name="Xu D."/>
            <person name="Zhang Y."/>
        </authorList>
    </citation>
    <scope>NUCLEOTIDE SEQUENCE [LARGE SCALE GENOMIC DNA]</scope>
    <source>
        <strain evidence="2">cv. Niubang</strain>
    </source>
</reference>
<dbReference type="Proteomes" id="UP001055879">
    <property type="component" value="Linkage Group LG04"/>
</dbReference>
<name>A0ACB9CJU6_ARCLA</name>
<comment type="caution">
    <text evidence="1">The sequence shown here is derived from an EMBL/GenBank/DDBJ whole genome shotgun (WGS) entry which is preliminary data.</text>
</comment>
<sequence length="96" mass="9785">MCSGSFVAEVVIGGMDSREGEDCVVRVTDDDSAAVVSGMDSVMAGDVASKVASAGVASGVASVVKSFRIGSGQKRKKNRRLEALGENANDENVAMS</sequence>
<accession>A0ACB9CJU6</accession>
<keyword evidence="2" id="KW-1185">Reference proteome</keyword>
<dbReference type="EMBL" id="CM042050">
    <property type="protein sequence ID" value="KAI3734557.1"/>
    <property type="molecule type" value="Genomic_DNA"/>
</dbReference>